<reference evidence="2" key="1">
    <citation type="journal article" date="2015" name="Genome Announc.">
        <title>Complete Genome Sequence of the Bacteriochlorophyll b-Producing Photosynthetic Bacterium Blastochloris viridis.</title>
        <authorList>
            <person name="Tsukatani Y."/>
            <person name="Hirose Y."/>
            <person name="Harada J."/>
            <person name="Misawa N."/>
            <person name="Mori K."/>
            <person name="Inoue K."/>
            <person name="Tamiaki H."/>
        </authorList>
    </citation>
    <scope>NUCLEOTIDE SEQUENCE [LARGE SCALE GENOMIC DNA]</scope>
    <source>
        <strain evidence="2">DSM 133</strain>
    </source>
</reference>
<keyword evidence="4" id="KW-1185">Reference proteome</keyword>
<evidence type="ECO:0000313" key="4">
    <source>
        <dbReference type="Proteomes" id="UP000065734"/>
    </source>
</evidence>
<feature type="signal peptide" evidence="1">
    <location>
        <begin position="1"/>
        <end position="28"/>
    </location>
</feature>
<dbReference type="OrthoDB" id="8446859at2"/>
<dbReference type="Proteomes" id="UP000065734">
    <property type="component" value="Chromosome I"/>
</dbReference>
<gene>
    <name evidence="2" type="ORF">BV133_3355</name>
    <name evidence="3" type="ORF">BVIRIDIS_08450</name>
</gene>
<protein>
    <submittedName>
        <fullName evidence="3">Uncharacterized protein</fullName>
    </submittedName>
</protein>
<dbReference type="EMBL" id="AP014854">
    <property type="protein sequence ID" value="BAS00949.1"/>
    <property type="molecule type" value="Genomic_DNA"/>
</dbReference>
<name>A0A0H5BQH3_BLAVI</name>
<reference evidence="3" key="2">
    <citation type="submission" date="2015-11" db="EMBL/GenBank/DDBJ databases">
        <authorList>
            <person name="Zhang Y."/>
            <person name="Guo Z."/>
        </authorList>
    </citation>
    <scope>NUCLEOTIDE SEQUENCE</scope>
    <source>
        <strain evidence="3">1</strain>
    </source>
</reference>
<evidence type="ECO:0000313" key="3">
    <source>
        <dbReference type="EMBL" id="CUU41848.1"/>
    </source>
</evidence>
<reference evidence="4" key="3">
    <citation type="journal article" date="2016" name="Genome Announc.">
        <title>Revised genome sequence of the purple photosynthetic bacterium Blastochloris viridis.</title>
        <authorList>
            <person name="Liu L.N."/>
            <person name="Faulkner M."/>
            <person name="Liu X."/>
            <person name="Huang F."/>
            <person name="Darby A.C."/>
            <person name="Hall N."/>
        </authorList>
    </citation>
    <scope>NUCLEOTIDE SEQUENCE [LARGE SCALE GENOMIC DNA]</scope>
    <source>
        <strain evidence="4">ATCC 19567 / DSM 133 / F</strain>
    </source>
</reference>
<dbReference type="RefSeq" id="WP_055037019.1">
    <property type="nucleotide sequence ID" value="NZ_AP014854.2"/>
</dbReference>
<dbReference type="AlphaFoldDB" id="A0A0H5BQH3"/>
<dbReference type="EMBL" id="LN907867">
    <property type="protein sequence ID" value="CUU41848.1"/>
    <property type="molecule type" value="Genomic_DNA"/>
</dbReference>
<feature type="chain" id="PRO_5014229218" evidence="1">
    <location>
        <begin position="29"/>
        <end position="156"/>
    </location>
</feature>
<keyword evidence="1" id="KW-0732">Signal</keyword>
<evidence type="ECO:0000313" key="2">
    <source>
        <dbReference type="EMBL" id="BAS00949.1"/>
    </source>
</evidence>
<accession>A0A0H5BQH3</accession>
<proteinExistence type="predicted"/>
<evidence type="ECO:0000256" key="1">
    <source>
        <dbReference type="SAM" id="SignalP"/>
    </source>
</evidence>
<sequence length="156" mass="16636">MTKTSSSLRTSPIFAVAALAVWSASALAADPTPDIKGKWVGKTHTIVAGSGGHWPTSSGTFEKPAFHEKDLVFNVTGQDGRRFWGVTTISNRDEKTDEPFIGELTGRGNKTLVIADTDGYLNGQLDDNDTVSFCYSHAGGKTNSTVISCSEVKRAP</sequence>
<dbReference type="KEGG" id="bvr:BVIR_1400"/>
<organism evidence="3 4">
    <name type="scientific">Blastochloris viridis</name>
    <name type="common">Rhodopseudomonas viridis</name>
    <dbReference type="NCBI Taxonomy" id="1079"/>
    <lineage>
        <taxon>Bacteria</taxon>
        <taxon>Pseudomonadati</taxon>
        <taxon>Pseudomonadota</taxon>
        <taxon>Alphaproteobacteria</taxon>
        <taxon>Hyphomicrobiales</taxon>
        <taxon>Blastochloridaceae</taxon>
        <taxon>Blastochloris</taxon>
    </lineage>
</organism>